<name>A0ABQ3VRR6_9CHLR</name>
<dbReference type="InterPro" id="IPR049030">
    <property type="entry name" value="AI2M-like_HNH"/>
</dbReference>
<gene>
    <name evidence="2" type="ORF">KSZ_65730</name>
</gene>
<dbReference type="InterPro" id="IPR024937">
    <property type="entry name" value="Domain_X"/>
</dbReference>
<organism evidence="2 3">
    <name type="scientific">Dictyobacter formicarum</name>
    <dbReference type="NCBI Taxonomy" id="2778368"/>
    <lineage>
        <taxon>Bacteria</taxon>
        <taxon>Bacillati</taxon>
        <taxon>Chloroflexota</taxon>
        <taxon>Ktedonobacteria</taxon>
        <taxon>Ktedonobacterales</taxon>
        <taxon>Dictyobacteraceae</taxon>
        <taxon>Dictyobacter</taxon>
    </lineage>
</organism>
<dbReference type="InterPro" id="IPR000477">
    <property type="entry name" value="RT_dom"/>
</dbReference>
<reference evidence="2 3" key="1">
    <citation type="journal article" date="2021" name="Int. J. Syst. Evol. Microbiol.">
        <title>Reticulibacter mediterranei gen. nov., sp. nov., within the new family Reticulibacteraceae fam. nov., and Ktedonospora formicarum gen. nov., sp. nov., Ktedonobacter robiniae sp. nov., Dictyobacter formicarum sp. nov. and Dictyobacter arantiisoli sp. nov., belonging to the class Ktedonobacteria.</title>
        <authorList>
            <person name="Yabe S."/>
            <person name="Zheng Y."/>
            <person name="Wang C.M."/>
            <person name="Sakai Y."/>
            <person name="Abe K."/>
            <person name="Yokota A."/>
            <person name="Donadio S."/>
            <person name="Cavaletti L."/>
            <person name="Monciardini P."/>
        </authorList>
    </citation>
    <scope>NUCLEOTIDE SEQUENCE [LARGE SCALE GENOMIC DNA]</scope>
    <source>
        <strain evidence="2 3">SOSP1-9</strain>
    </source>
</reference>
<evidence type="ECO:0000259" key="1">
    <source>
        <dbReference type="PROSITE" id="PS50878"/>
    </source>
</evidence>
<dbReference type="InterPro" id="IPR043502">
    <property type="entry name" value="DNA/RNA_pol_sf"/>
</dbReference>
<dbReference type="Pfam" id="PF21368">
    <property type="entry name" value="AI2M-like_HNH"/>
    <property type="match status" value="1"/>
</dbReference>
<dbReference type="EMBL" id="BNJJ01000025">
    <property type="protein sequence ID" value="GHO88567.1"/>
    <property type="molecule type" value="Genomic_DNA"/>
</dbReference>
<dbReference type="RefSeq" id="WP_201366138.1">
    <property type="nucleotide sequence ID" value="NZ_BNJJ01000025.1"/>
</dbReference>
<dbReference type="Pfam" id="PF01348">
    <property type="entry name" value="Intron_maturas2"/>
    <property type="match status" value="1"/>
</dbReference>
<evidence type="ECO:0000313" key="2">
    <source>
        <dbReference type="EMBL" id="GHO88567.1"/>
    </source>
</evidence>
<dbReference type="InterPro" id="IPR051083">
    <property type="entry name" value="GrpII_Intron_Splice-Mob/Def"/>
</dbReference>
<dbReference type="CDD" id="cd01651">
    <property type="entry name" value="RT_G2_intron"/>
    <property type="match status" value="1"/>
</dbReference>
<dbReference type="SUPFAM" id="SSF56672">
    <property type="entry name" value="DNA/RNA polymerases"/>
    <property type="match status" value="1"/>
</dbReference>
<dbReference type="Pfam" id="PF00078">
    <property type="entry name" value="RVT_1"/>
    <property type="match status" value="1"/>
</dbReference>
<dbReference type="PROSITE" id="PS50878">
    <property type="entry name" value="RT_POL"/>
    <property type="match status" value="1"/>
</dbReference>
<evidence type="ECO:0000313" key="3">
    <source>
        <dbReference type="Proteomes" id="UP000635565"/>
    </source>
</evidence>
<feature type="domain" description="Reverse transcriptase" evidence="1">
    <location>
        <begin position="69"/>
        <end position="356"/>
    </location>
</feature>
<sequence length="602" mass="69632">MQQPTILLAILSKMAQKPEVQFDKLFQKFYNVELWLLAYQQIAPKPGNMTAGVDGKTIDKAGLKLITEMIVDLKASRYTPCPARRVYIPKANGCLRPLGIPSFRDKLLETVLKLILEAIYEPIFSNSSHGFRPERSCHTALEQIKREMTGTRWWIEGDIKGFFDHVNCETLLRILSKRITDKRFLHLIGQFLKAGYVEDWKFYQTYSGVPQGGNLSPLLANVYLNELDQAMHAKLAAFNKGKARKTSKEYRRASGRVERAKKKARQNGDWTEYKALRKQMLSIPSGELQDPGYRRLFYTRYADDFLVAVIGTKAEAVELKAWLEHYLRDELQLELSAEKTLITHARKRVRFLGYDITRWKGQRMVRTQTKRGPITRRSGAYQLRLLMPQDKIGAFAKIYGDTRNWHGKHRNHLLNLSELEILLIYNAEVRGFLGYYSLADNLTKEAHKILWLTTGSFFRTIAGKHQSTVKQVARSLKRGPGRYVITIQPEGKPIKEYELLSSTRQLKKGVINYHQPDLKPNVLKYKSRTELGKRLLAQQCEWCGTREGMMEVHHVRKLGNLTGKAAWERQMIQRRRKTMVLCEQCHGIAPNLEGRRREILVE</sequence>
<keyword evidence="3" id="KW-1185">Reference proteome</keyword>
<dbReference type="PANTHER" id="PTHR34047:SF8">
    <property type="entry name" value="PROTEIN YKFC"/>
    <property type="match status" value="1"/>
</dbReference>
<proteinExistence type="predicted"/>
<dbReference type="PANTHER" id="PTHR34047">
    <property type="entry name" value="NUCLEAR INTRON MATURASE 1, MITOCHONDRIAL-RELATED"/>
    <property type="match status" value="1"/>
</dbReference>
<accession>A0ABQ3VRR6</accession>
<protein>
    <submittedName>
        <fullName evidence="2">Maturase</fullName>
    </submittedName>
</protein>
<dbReference type="Proteomes" id="UP000635565">
    <property type="component" value="Unassembled WGS sequence"/>
</dbReference>
<comment type="caution">
    <text evidence="2">The sequence shown here is derived from an EMBL/GenBank/DDBJ whole genome shotgun (WGS) entry which is preliminary data.</text>
</comment>